<feature type="compositionally biased region" description="Basic and acidic residues" evidence="1">
    <location>
        <begin position="70"/>
        <end position="81"/>
    </location>
</feature>
<sequence length="89" mass="10350">MNQATYKTVLEENLLPSALTMFPNSDDWSFQQGNAPYHTARGRWMVTSHQTKLLEFLCQEWHKVTTMSKTDGKQAKTHESFDQGYSTKY</sequence>
<evidence type="ECO:0000256" key="1">
    <source>
        <dbReference type="SAM" id="MobiDB-lite"/>
    </source>
</evidence>
<dbReference type="Gene3D" id="3.30.420.10">
    <property type="entry name" value="Ribonuclease H-like superfamily/Ribonuclease H"/>
    <property type="match status" value="1"/>
</dbReference>
<organism evidence="2 3">
    <name type="scientific">Electrophorus voltai</name>
    <dbReference type="NCBI Taxonomy" id="2609070"/>
    <lineage>
        <taxon>Eukaryota</taxon>
        <taxon>Metazoa</taxon>
        <taxon>Chordata</taxon>
        <taxon>Craniata</taxon>
        <taxon>Vertebrata</taxon>
        <taxon>Euteleostomi</taxon>
        <taxon>Actinopterygii</taxon>
        <taxon>Neopterygii</taxon>
        <taxon>Teleostei</taxon>
        <taxon>Ostariophysi</taxon>
        <taxon>Gymnotiformes</taxon>
        <taxon>Gymnotoidei</taxon>
        <taxon>Gymnotidae</taxon>
        <taxon>Electrophorus</taxon>
    </lineage>
</organism>
<reference evidence="2" key="1">
    <citation type="submission" date="2023-03" db="EMBL/GenBank/DDBJ databases">
        <title>Electrophorus voltai genome.</title>
        <authorList>
            <person name="Bian C."/>
        </authorList>
    </citation>
    <scope>NUCLEOTIDE SEQUENCE</scope>
    <source>
        <strain evidence="2">CB-2022</strain>
        <tissue evidence="2">Muscle</tissue>
    </source>
</reference>
<accession>A0AAD9DNA1</accession>
<evidence type="ECO:0000313" key="3">
    <source>
        <dbReference type="Proteomes" id="UP001239994"/>
    </source>
</evidence>
<dbReference type="Proteomes" id="UP001239994">
    <property type="component" value="Unassembled WGS sequence"/>
</dbReference>
<comment type="caution">
    <text evidence="2">The sequence shown here is derived from an EMBL/GenBank/DDBJ whole genome shotgun (WGS) entry which is preliminary data.</text>
</comment>
<dbReference type="GO" id="GO:0003676">
    <property type="term" value="F:nucleic acid binding"/>
    <property type="evidence" value="ECO:0007669"/>
    <property type="project" value="InterPro"/>
</dbReference>
<evidence type="ECO:0000313" key="2">
    <source>
        <dbReference type="EMBL" id="KAK1788970.1"/>
    </source>
</evidence>
<protein>
    <submittedName>
        <fullName evidence="2">Uncharacterized protein</fullName>
    </submittedName>
</protein>
<proteinExistence type="predicted"/>
<feature type="region of interest" description="Disordered" evidence="1">
    <location>
        <begin position="68"/>
        <end position="89"/>
    </location>
</feature>
<dbReference type="EMBL" id="JAROKS010000022">
    <property type="protein sequence ID" value="KAK1788970.1"/>
    <property type="molecule type" value="Genomic_DNA"/>
</dbReference>
<name>A0AAD9DNA1_9TELE</name>
<keyword evidence="3" id="KW-1185">Reference proteome</keyword>
<dbReference type="AlphaFoldDB" id="A0AAD9DNA1"/>
<dbReference type="InterPro" id="IPR036397">
    <property type="entry name" value="RNaseH_sf"/>
</dbReference>
<gene>
    <name evidence="2" type="ORF">P4O66_015882</name>
</gene>